<dbReference type="Pfam" id="PF12796">
    <property type="entry name" value="Ank_2"/>
    <property type="match status" value="2"/>
</dbReference>
<dbReference type="RefSeq" id="WP_008826086.1">
    <property type="nucleotide sequence ID" value="NZ_AFNU02000001.1"/>
</dbReference>
<keyword evidence="2 3" id="KW-0040">ANK repeat</keyword>
<dbReference type="Proteomes" id="UP000005707">
    <property type="component" value="Unassembled WGS sequence"/>
</dbReference>
<accession>U2EFV7</accession>
<evidence type="ECO:0000256" key="3">
    <source>
        <dbReference type="PROSITE-ProRule" id="PRU00023"/>
    </source>
</evidence>
<keyword evidence="6" id="KW-1185">Reference proteome</keyword>
<protein>
    <submittedName>
        <fullName evidence="5">Ankyrin repeat domain protein</fullName>
    </submittedName>
</protein>
<dbReference type="PROSITE" id="PS50297">
    <property type="entry name" value="ANK_REP_REGION"/>
    <property type="match status" value="2"/>
</dbReference>
<evidence type="ECO:0000256" key="2">
    <source>
        <dbReference type="ARBA" id="ARBA00023043"/>
    </source>
</evidence>
<dbReference type="EMBL" id="AFNU02000001">
    <property type="protein sequence ID" value="ERJ13808.1"/>
    <property type="molecule type" value="Genomic_DNA"/>
</dbReference>
<proteinExistence type="predicted"/>
<dbReference type="AlphaFoldDB" id="U2EFV7"/>
<keyword evidence="1" id="KW-0677">Repeat</keyword>
<comment type="caution">
    <text evidence="5">The sequence shown here is derived from an EMBL/GenBank/DDBJ whole genome shotgun (WGS) entry which is preliminary data.</text>
</comment>
<dbReference type="InParanoid" id="U2EFV7"/>
<evidence type="ECO:0000256" key="4">
    <source>
        <dbReference type="SAM" id="Phobius"/>
    </source>
</evidence>
<dbReference type="SMART" id="SM00248">
    <property type="entry name" value="ANK"/>
    <property type="match status" value="8"/>
</dbReference>
<keyword evidence="4" id="KW-1133">Transmembrane helix</keyword>
<evidence type="ECO:0000256" key="1">
    <source>
        <dbReference type="ARBA" id="ARBA00022737"/>
    </source>
</evidence>
<dbReference type="InterPro" id="IPR036770">
    <property type="entry name" value="Ankyrin_rpt-contain_sf"/>
</dbReference>
<feature type="repeat" description="ANK" evidence="3">
    <location>
        <begin position="356"/>
        <end position="388"/>
    </location>
</feature>
<evidence type="ECO:0000313" key="6">
    <source>
        <dbReference type="Proteomes" id="UP000005707"/>
    </source>
</evidence>
<sequence length="412" mass="46434">MKRVKSFDKVYIGFILLAVILIGLGVWIIIRPSHISEEEKQQIRKSIQNQVVNDYRDYMNNGKQLSFAYEDGTTIIELLVAENDLEHARQLLENGYDLSLITNHQIDVLANLIAHNKNVNNDDLNQIILTLVSHIPSELNNEDLSGFSILFNAIEADNDVVVNDLLTYEEMDVHKRYKGLTPLLFACKNANSDLRIIQSLTEHGASLEDQDELGNNCLFSAVNQQNQVLVEYLLQLDDIDVNHQNQKKQSVLHLAISNASFNIVKTLLEHDIDLSLKDVYGDTAFQSAFKFSVDSDDYLDSLFDVFDQMIAKGAPVDTVNNQGYTSLFYAIAQNNRELVGYLVENTSIDVNQQDLEGNTALLFAIKYDREELALLLLEHDGNKDIENNAGVSPKELANEKGMTAVVNKIEQN</sequence>
<reference evidence="5 6" key="1">
    <citation type="journal article" date="2011" name="J. Bacteriol.">
        <title>Genome sequence of Haloplasma contractile, an unusual contractile bacterium from a deep-sea anoxic brine lake.</title>
        <authorList>
            <person name="Antunes A."/>
            <person name="Alam I."/>
            <person name="El Dorry H."/>
            <person name="Siam R."/>
            <person name="Robertson A."/>
            <person name="Bajic V.B."/>
            <person name="Stingl U."/>
        </authorList>
    </citation>
    <scope>NUCLEOTIDE SEQUENCE [LARGE SCALE GENOMIC DNA]</scope>
    <source>
        <strain evidence="5 6">SSD-17B</strain>
    </source>
</reference>
<reference evidence="5 6" key="2">
    <citation type="journal article" date="2013" name="PLoS ONE">
        <title>INDIGO - INtegrated Data Warehouse of MIcrobial GenOmes with Examples from the Red Sea Extremophiles.</title>
        <authorList>
            <person name="Alam I."/>
            <person name="Antunes A."/>
            <person name="Kamau A.A."/>
            <person name="Ba Alawi W."/>
            <person name="Kalkatawi M."/>
            <person name="Stingl U."/>
            <person name="Bajic V.B."/>
        </authorList>
    </citation>
    <scope>NUCLEOTIDE SEQUENCE [LARGE SCALE GENOMIC DNA]</scope>
    <source>
        <strain evidence="5 6">SSD-17B</strain>
    </source>
</reference>
<dbReference type="PANTHER" id="PTHR24198:SF165">
    <property type="entry name" value="ANKYRIN REPEAT-CONTAINING PROTEIN-RELATED"/>
    <property type="match status" value="1"/>
</dbReference>
<keyword evidence="4" id="KW-0472">Membrane</keyword>
<dbReference type="eggNOG" id="COG0666">
    <property type="taxonomic scope" value="Bacteria"/>
</dbReference>
<dbReference type="Gene3D" id="1.25.40.20">
    <property type="entry name" value="Ankyrin repeat-containing domain"/>
    <property type="match status" value="1"/>
</dbReference>
<gene>
    <name evidence="5" type="ORF">HLPCO_000474</name>
</gene>
<keyword evidence="4" id="KW-0812">Transmembrane</keyword>
<dbReference type="SUPFAM" id="SSF48403">
    <property type="entry name" value="Ankyrin repeat"/>
    <property type="match status" value="1"/>
</dbReference>
<name>U2EFV7_9MOLU</name>
<feature type="repeat" description="ANK" evidence="3">
    <location>
        <begin position="247"/>
        <end position="279"/>
    </location>
</feature>
<dbReference type="STRING" id="1033810.HLPCO_000474"/>
<dbReference type="InterPro" id="IPR002110">
    <property type="entry name" value="Ankyrin_rpt"/>
</dbReference>
<evidence type="ECO:0000313" key="5">
    <source>
        <dbReference type="EMBL" id="ERJ13808.1"/>
    </source>
</evidence>
<dbReference type="OrthoDB" id="5657095at2"/>
<dbReference type="PANTHER" id="PTHR24198">
    <property type="entry name" value="ANKYRIN REPEAT AND PROTEIN KINASE DOMAIN-CONTAINING PROTEIN"/>
    <property type="match status" value="1"/>
</dbReference>
<feature type="transmembrane region" description="Helical" evidence="4">
    <location>
        <begin position="12"/>
        <end position="30"/>
    </location>
</feature>
<dbReference type="PROSITE" id="PS50088">
    <property type="entry name" value="ANK_REPEAT"/>
    <property type="match status" value="3"/>
</dbReference>
<feature type="repeat" description="ANK" evidence="3">
    <location>
        <begin position="178"/>
        <end position="212"/>
    </location>
</feature>
<organism evidence="5 6">
    <name type="scientific">Haloplasma contractile SSD-17B</name>
    <dbReference type="NCBI Taxonomy" id="1033810"/>
    <lineage>
        <taxon>Bacteria</taxon>
        <taxon>Bacillati</taxon>
        <taxon>Mycoplasmatota</taxon>
        <taxon>Mollicutes</taxon>
        <taxon>Haloplasmatales</taxon>
        <taxon>Haloplasmataceae</taxon>
        <taxon>Haloplasma</taxon>
    </lineage>
</organism>